<evidence type="ECO:0000256" key="5">
    <source>
        <dbReference type="ARBA" id="ARBA00023136"/>
    </source>
</evidence>
<gene>
    <name evidence="9" type="ORF">QE152_g35144</name>
</gene>
<evidence type="ECO:0000256" key="8">
    <source>
        <dbReference type="RuleBase" id="RU363108"/>
    </source>
</evidence>
<keyword evidence="3 8" id="KW-0812">Transmembrane</keyword>
<keyword evidence="6 8" id="KW-0675">Receptor</keyword>
<evidence type="ECO:0000313" key="10">
    <source>
        <dbReference type="Proteomes" id="UP001458880"/>
    </source>
</evidence>
<feature type="transmembrane region" description="Helical" evidence="8">
    <location>
        <begin position="220"/>
        <end position="239"/>
    </location>
</feature>
<comment type="function">
    <text evidence="8">Gustatory receptor which mediates acceptance or avoidance behavior, depending on its substrates.</text>
</comment>
<protein>
    <recommendedName>
        <fullName evidence="8">Gustatory receptor</fullName>
    </recommendedName>
</protein>
<keyword evidence="5 8" id="KW-0472">Membrane</keyword>
<dbReference type="InterPro" id="IPR013604">
    <property type="entry name" value="7TM_chemorcpt"/>
</dbReference>
<keyword evidence="7 8" id="KW-0807">Transducer</keyword>
<dbReference type="PANTHER" id="PTHR21143">
    <property type="entry name" value="INVERTEBRATE GUSTATORY RECEPTOR"/>
    <property type="match status" value="1"/>
</dbReference>
<dbReference type="AlphaFoldDB" id="A0AAW1IS35"/>
<accession>A0AAW1IS35</accession>
<dbReference type="Proteomes" id="UP001458880">
    <property type="component" value="Unassembled WGS sequence"/>
</dbReference>
<evidence type="ECO:0000313" key="9">
    <source>
        <dbReference type="EMBL" id="KAK9692485.1"/>
    </source>
</evidence>
<keyword evidence="10" id="KW-1185">Reference proteome</keyword>
<feature type="transmembrane region" description="Helical" evidence="8">
    <location>
        <begin position="94"/>
        <end position="115"/>
    </location>
</feature>
<dbReference type="GO" id="GO:0043025">
    <property type="term" value="C:neuronal cell body"/>
    <property type="evidence" value="ECO:0007669"/>
    <property type="project" value="TreeGrafter"/>
</dbReference>
<dbReference type="GO" id="GO:0005886">
    <property type="term" value="C:plasma membrane"/>
    <property type="evidence" value="ECO:0007669"/>
    <property type="project" value="UniProtKB-SubCell"/>
</dbReference>
<sequence length="408" mass="46035">MYKPSDVNNLSFLSGSNNYKPKKSVYLEGANVFYQTNKVTQVAPAISNNGQWNNLPFSTSDGGVVQECLKPIIMLERSMGIFPISVMPGGFAKVTLPLMVYSVFVFFSILLYIGYIKWDKVEIVRSTEGKFEEAVIDYLFTVYLLPVVIIPIAWYESSRMASVFSEWMAFERIYQTITHKKLPIFMGNKPLLVTLGLPILSCGTMVVTHITMVHFRIVQVVPYCFINAITYIVGGMWYLHCDLIGRVATVIANDFETALHHIGPSVRVAEYRSLWMMLGKLTRNDGLGVKDVGLTITAFCAIGILYFVCDEAHYASNCVRVNFQKKLLLVELSWMNDDAQQEINMFLRATEMNPTDISLGGFFDINRILFKSLLATMVTYLVVLLQFQISIPEETAAEIPPISLKTPH</sequence>
<evidence type="ECO:0000256" key="1">
    <source>
        <dbReference type="ARBA" id="ARBA00004651"/>
    </source>
</evidence>
<name>A0AAW1IS35_POPJA</name>
<comment type="subcellular location">
    <subcellularLocation>
        <location evidence="1 8">Cell membrane</location>
        <topology evidence="1 8">Multi-pass membrane protein</topology>
    </subcellularLocation>
</comment>
<feature type="transmembrane region" description="Helical" evidence="8">
    <location>
        <begin position="368"/>
        <end position="387"/>
    </location>
</feature>
<organism evidence="9 10">
    <name type="scientific">Popillia japonica</name>
    <name type="common">Japanese beetle</name>
    <dbReference type="NCBI Taxonomy" id="7064"/>
    <lineage>
        <taxon>Eukaryota</taxon>
        <taxon>Metazoa</taxon>
        <taxon>Ecdysozoa</taxon>
        <taxon>Arthropoda</taxon>
        <taxon>Hexapoda</taxon>
        <taxon>Insecta</taxon>
        <taxon>Pterygota</taxon>
        <taxon>Neoptera</taxon>
        <taxon>Endopterygota</taxon>
        <taxon>Coleoptera</taxon>
        <taxon>Polyphaga</taxon>
        <taxon>Scarabaeiformia</taxon>
        <taxon>Scarabaeidae</taxon>
        <taxon>Rutelinae</taxon>
        <taxon>Popillia</taxon>
    </lineage>
</organism>
<dbReference type="GO" id="GO:0007165">
    <property type="term" value="P:signal transduction"/>
    <property type="evidence" value="ECO:0007669"/>
    <property type="project" value="UniProtKB-KW"/>
</dbReference>
<keyword evidence="2 8" id="KW-1003">Cell membrane</keyword>
<feature type="transmembrane region" description="Helical" evidence="8">
    <location>
        <begin position="135"/>
        <end position="155"/>
    </location>
</feature>
<dbReference type="EMBL" id="JASPKY010000580">
    <property type="protein sequence ID" value="KAK9692485.1"/>
    <property type="molecule type" value="Genomic_DNA"/>
</dbReference>
<evidence type="ECO:0000256" key="6">
    <source>
        <dbReference type="ARBA" id="ARBA00023170"/>
    </source>
</evidence>
<evidence type="ECO:0000256" key="2">
    <source>
        <dbReference type="ARBA" id="ARBA00022475"/>
    </source>
</evidence>
<comment type="caution">
    <text evidence="8">Lacks conserved residue(s) required for the propagation of feature annotation.</text>
</comment>
<dbReference type="GO" id="GO:0030424">
    <property type="term" value="C:axon"/>
    <property type="evidence" value="ECO:0007669"/>
    <property type="project" value="TreeGrafter"/>
</dbReference>
<proteinExistence type="inferred from homology"/>
<comment type="similarity">
    <text evidence="8">Belongs to the insect chemoreceptor superfamily. Gustatory receptor (GR) family.</text>
</comment>
<reference evidence="9 10" key="1">
    <citation type="journal article" date="2024" name="BMC Genomics">
        <title>De novo assembly and annotation of Popillia japonica's genome with initial clues to its potential as an invasive pest.</title>
        <authorList>
            <person name="Cucini C."/>
            <person name="Boschi S."/>
            <person name="Funari R."/>
            <person name="Cardaioli E."/>
            <person name="Iannotti N."/>
            <person name="Marturano G."/>
            <person name="Paoli F."/>
            <person name="Bruttini M."/>
            <person name="Carapelli A."/>
            <person name="Frati F."/>
            <person name="Nardi F."/>
        </authorList>
    </citation>
    <scope>NUCLEOTIDE SEQUENCE [LARGE SCALE GENOMIC DNA]</scope>
    <source>
        <strain evidence="9">DMR45628</strain>
    </source>
</reference>
<evidence type="ECO:0000256" key="3">
    <source>
        <dbReference type="ARBA" id="ARBA00022692"/>
    </source>
</evidence>
<keyword evidence="4 8" id="KW-1133">Transmembrane helix</keyword>
<dbReference type="Pfam" id="PF08395">
    <property type="entry name" value="7tm_7"/>
    <property type="match status" value="2"/>
</dbReference>
<feature type="transmembrane region" description="Helical" evidence="8">
    <location>
        <begin position="191"/>
        <end position="214"/>
    </location>
</feature>
<dbReference type="PANTHER" id="PTHR21143:SF121">
    <property type="entry name" value="GUSTATORY AND ODORANT RECEPTOR 21A"/>
    <property type="match status" value="1"/>
</dbReference>
<evidence type="ECO:0000256" key="7">
    <source>
        <dbReference type="ARBA" id="ARBA00023224"/>
    </source>
</evidence>
<comment type="caution">
    <text evidence="9">The sequence shown here is derived from an EMBL/GenBank/DDBJ whole genome shotgun (WGS) entry which is preliminary data.</text>
</comment>
<dbReference type="GO" id="GO:0050909">
    <property type="term" value="P:sensory perception of taste"/>
    <property type="evidence" value="ECO:0007669"/>
    <property type="project" value="InterPro"/>
</dbReference>
<dbReference type="GO" id="GO:0030425">
    <property type="term" value="C:dendrite"/>
    <property type="evidence" value="ECO:0007669"/>
    <property type="project" value="TreeGrafter"/>
</dbReference>
<evidence type="ECO:0000256" key="4">
    <source>
        <dbReference type="ARBA" id="ARBA00022989"/>
    </source>
</evidence>